<dbReference type="HAMAP" id="MF_00158">
    <property type="entry name" value="PanC"/>
    <property type="match status" value="1"/>
</dbReference>
<dbReference type="UniPathway" id="UPA00028">
    <property type="reaction ID" value="UER00005"/>
</dbReference>
<dbReference type="Pfam" id="PF02569">
    <property type="entry name" value="Pantoate_ligase"/>
    <property type="match status" value="1"/>
</dbReference>
<name>A0A6J7RLP9_9ZZZZ</name>
<dbReference type="PANTHER" id="PTHR21299:SF1">
    <property type="entry name" value="PANTOATE--BETA-ALANINE LIGASE"/>
    <property type="match status" value="1"/>
</dbReference>
<dbReference type="InterPro" id="IPR042176">
    <property type="entry name" value="Pantoate_ligase_C"/>
</dbReference>
<evidence type="ECO:0000256" key="7">
    <source>
        <dbReference type="ARBA" id="ARBA00022840"/>
    </source>
</evidence>
<comment type="pathway">
    <text evidence="1">Cofactor biosynthesis; (R)-pantothenate biosynthesis; (R)-pantothenate from (R)-pantoate and beta-alanine: step 1/1.</text>
</comment>
<evidence type="ECO:0000256" key="1">
    <source>
        <dbReference type="ARBA" id="ARBA00004990"/>
    </source>
</evidence>
<dbReference type="GO" id="GO:0004592">
    <property type="term" value="F:pantoate-beta-alanine ligase activity"/>
    <property type="evidence" value="ECO:0007669"/>
    <property type="project" value="UniProtKB-EC"/>
</dbReference>
<dbReference type="NCBIfam" id="TIGR00018">
    <property type="entry name" value="panC"/>
    <property type="match status" value="1"/>
</dbReference>
<dbReference type="CDD" id="cd00560">
    <property type="entry name" value="PanC"/>
    <property type="match status" value="1"/>
</dbReference>
<dbReference type="EC" id="6.3.2.1" evidence="3"/>
<evidence type="ECO:0000256" key="4">
    <source>
        <dbReference type="ARBA" id="ARBA00022598"/>
    </source>
</evidence>
<evidence type="ECO:0000256" key="6">
    <source>
        <dbReference type="ARBA" id="ARBA00022741"/>
    </source>
</evidence>
<keyword evidence="7" id="KW-0067">ATP-binding</keyword>
<proteinExistence type="inferred from homology"/>
<dbReference type="GO" id="GO:0005829">
    <property type="term" value="C:cytosol"/>
    <property type="evidence" value="ECO:0007669"/>
    <property type="project" value="TreeGrafter"/>
</dbReference>
<dbReference type="GO" id="GO:0005524">
    <property type="term" value="F:ATP binding"/>
    <property type="evidence" value="ECO:0007669"/>
    <property type="project" value="UniProtKB-KW"/>
</dbReference>
<dbReference type="GO" id="GO:0015940">
    <property type="term" value="P:pantothenate biosynthetic process"/>
    <property type="evidence" value="ECO:0007669"/>
    <property type="project" value="UniProtKB-UniPathway"/>
</dbReference>
<evidence type="ECO:0000313" key="9">
    <source>
        <dbReference type="EMBL" id="CAB5029809.1"/>
    </source>
</evidence>
<keyword evidence="6" id="KW-0547">Nucleotide-binding</keyword>
<gene>
    <name evidence="9" type="ORF">UFOPK4098_01435</name>
</gene>
<comment type="catalytic activity">
    <reaction evidence="8">
        <text>(R)-pantoate + beta-alanine + ATP = (R)-pantothenate + AMP + diphosphate + H(+)</text>
        <dbReference type="Rhea" id="RHEA:10912"/>
        <dbReference type="ChEBI" id="CHEBI:15378"/>
        <dbReference type="ChEBI" id="CHEBI:15980"/>
        <dbReference type="ChEBI" id="CHEBI:29032"/>
        <dbReference type="ChEBI" id="CHEBI:30616"/>
        <dbReference type="ChEBI" id="CHEBI:33019"/>
        <dbReference type="ChEBI" id="CHEBI:57966"/>
        <dbReference type="ChEBI" id="CHEBI:456215"/>
        <dbReference type="EC" id="6.3.2.1"/>
    </reaction>
</comment>
<sequence>MRILRSIEELRSLRAHSIATAQTVGFVPTMGALHLGHAELMKAASEQSDITVASIFINPKQFNSSADLAKYPRTIDDDLATCTAFKVDYVYLPEISDIYPEGFDTFVTPGSLGSLFEGASRPGHFSGMATVVVKLFNIVQPDIAFFGKKDYQQLAIIRRFVTDLNFPIHIRGLETVREFDGLALSSRNAQLTEEERDEAPRFYEILKAFNRSFPHPDSLNAAFTDALMQFDGLQHFQLDYFDIAEQDSLQPSRDTSKPLVALAAILGSQVRLIDNQELQ</sequence>
<keyword evidence="5" id="KW-0566">Pantothenate biosynthesis</keyword>
<evidence type="ECO:0000256" key="8">
    <source>
        <dbReference type="ARBA" id="ARBA00048258"/>
    </source>
</evidence>
<dbReference type="SUPFAM" id="SSF52374">
    <property type="entry name" value="Nucleotidylyl transferase"/>
    <property type="match status" value="1"/>
</dbReference>
<organism evidence="9">
    <name type="scientific">freshwater metagenome</name>
    <dbReference type="NCBI Taxonomy" id="449393"/>
    <lineage>
        <taxon>unclassified sequences</taxon>
        <taxon>metagenomes</taxon>
        <taxon>ecological metagenomes</taxon>
    </lineage>
</organism>
<dbReference type="InterPro" id="IPR014729">
    <property type="entry name" value="Rossmann-like_a/b/a_fold"/>
</dbReference>
<accession>A0A6J7RLP9</accession>
<evidence type="ECO:0000256" key="2">
    <source>
        <dbReference type="ARBA" id="ARBA00009256"/>
    </source>
</evidence>
<dbReference type="Gene3D" id="3.40.50.620">
    <property type="entry name" value="HUPs"/>
    <property type="match status" value="1"/>
</dbReference>
<dbReference type="AlphaFoldDB" id="A0A6J7RLP9"/>
<comment type="similarity">
    <text evidence="2">Belongs to the pantothenate synthetase family.</text>
</comment>
<reference evidence="9" key="1">
    <citation type="submission" date="2020-05" db="EMBL/GenBank/DDBJ databases">
        <authorList>
            <person name="Chiriac C."/>
            <person name="Salcher M."/>
            <person name="Ghai R."/>
            <person name="Kavagutti S V."/>
        </authorList>
    </citation>
    <scope>NUCLEOTIDE SEQUENCE</scope>
</reference>
<dbReference type="PANTHER" id="PTHR21299">
    <property type="entry name" value="CYTIDYLATE KINASE/PANTOATE-BETA-ALANINE LIGASE"/>
    <property type="match status" value="1"/>
</dbReference>
<dbReference type="EMBL" id="CAFBPN010000119">
    <property type="protein sequence ID" value="CAB5029809.1"/>
    <property type="molecule type" value="Genomic_DNA"/>
</dbReference>
<evidence type="ECO:0000256" key="3">
    <source>
        <dbReference type="ARBA" id="ARBA00012219"/>
    </source>
</evidence>
<dbReference type="Gene3D" id="3.30.1300.10">
    <property type="entry name" value="Pantoate-beta-alanine ligase, C-terminal domain"/>
    <property type="match status" value="1"/>
</dbReference>
<protein>
    <recommendedName>
        <fullName evidence="3">pantoate--beta-alanine ligase (AMP-forming)</fullName>
        <ecNumber evidence="3">6.3.2.1</ecNumber>
    </recommendedName>
</protein>
<keyword evidence="4" id="KW-0436">Ligase</keyword>
<dbReference type="InterPro" id="IPR003721">
    <property type="entry name" value="Pantoate_ligase"/>
</dbReference>
<evidence type="ECO:0000256" key="5">
    <source>
        <dbReference type="ARBA" id="ARBA00022655"/>
    </source>
</evidence>